<gene>
    <name evidence="1" type="ORF">OXD698_LOCUS53576</name>
</gene>
<name>A0A820RCP5_9BILA</name>
<evidence type="ECO:0000313" key="2">
    <source>
        <dbReference type="Proteomes" id="UP000663844"/>
    </source>
</evidence>
<dbReference type="Proteomes" id="UP000663844">
    <property type="component" value="Unassembled WGS sequence"/>
</dbReference>
<dbReference type="AlphaFoldDB" id="A0A820RCP5"/>
<dbReference type="EMBL" id="CAJOAZ010030943">
    <property type="protein sequence ID" value="CAF4436843.1"/>
    <property type="molecule type" value="Genomic_DNA"/>
</dbReference>
<feature type="non-terminal residue" evidence="1">
    <location>
        <position position="1"/>
    </location>
</feature>
<comment type="caution">
    <text evidence="1">The sequence shown here is derived from an EMBL/GenBank/DDBJ whole genome shotgun (WGS) entry which is preliminary data.</text>
</comment>
<accession>A0A820RCP5</accession>
<evidence type="ECO:0000313" key="1">
    <source>
        <dbReference type="EMBL" id="CAF4436843.1"/>
    </source>
</evidence>
<organism evidence="1 2">
    <name type="scientific">Adineta steineri</name>
    <dbReference type="NCBI Taxonomy" id="433720"/>
    <lineage>
        <taxon>Eukaryota</taxon>
        <taxon>Metazoa</taxon>
        <taxon>Spiralia</taxon>
        <taxon>Gnathifera</taxon>
        <taxon>Rotifera</taxon>
        <taxon>Eurotatoria</taxon>
        <taxon>Bdelloidea</taxon>
        <taxon>Adinetida</taxon>
        <taxon>Adinetidae</taxon>
        <taxon>Adineta</taxon>
    </lineage>
</organism>
<sequence length="108" mass="11362">HQTFSATANDTNVIVVGNGAQLNLSFVNIVKTGYSSNLLQASFFGVNAAINIQNGSRVFFDHLNVTTHNGAANLYSYGNGSYAYVENSFLYSSGPAAHGLYAGGYGTV</sequence>
<reference evidence="1" key="1">
    <citation type="submission" date="2021-02" db="EMBL/GenBank/DDBJ databases">
        <authorList>
            <person name="Nowell W R."/>
        </authorList>
    </citation>
    <scope>NUCLEOTIDE SEQUENCE</scope>
</reference>
<feature type="non-terminal residue" evidence="1">
    <location>
        <position position="108"/>
    </location>
</feature>
<proteinExistence type="predicted"/>
<protein>
    <submittedName>
        <fullName evidence="1">Uncharacterized protein</fullName>
    </submittedName>
</protein>